<dbReference type="AlphaFoldDB" id="A0AAW1HS79"/>
<dbReference type="GO" id="GO:0008270">
    <property type="term" value="F:zinc ion binding"/>
    <property type="evidence" value="ECO:0007669"/>
    <property type="project" value="UniProtKB-KW"/>
</dbReference>
<dbReference type="Proteomes" id="UP001458880">
    <property type="component" value="Unassembled WGS sequence"/>
</dbReference>
<dbReference type="SUPFAM" id="SSF140996">
    <property type="entry name" value="Hermes dimerisation domain"/>
    <property type="match status" value="1"/>
</dbReference>
<reference evidence="6 7" key="1">
    <citation type="journal article" date="2024" name="BMC Genomics">
        <title>De novo assembly and annotation of Popillia japonica's genome with initial clues to its potential as an invasive pest.</title>
        <authorList>
            <person name="Cucini C."/>
            <person name="Boschi S."/>
            <person name="Funari R."/>
            <person name="Cardaioli E."/>
            <person name="Iannotti N."/>
            <person name="Marturano G."/>
            <person name="Paoli F."/>
            <person name="Bruttini M."/>
            <person name="Carapelli A."/>
            <person name="Frati F."/>
            <person name="Nardi F."/>
        </authorList>
    </citation>
    <scope>NUCLEOTIDE SEQUENCE [LARGE SCALE GENOMIC DNA]</scope>
    <source>
        <strain evidence="6">DMR45628</strain>
    </source>
</reference>
<dbReference type="InterPro" id="IPR012337">
    <property type="entry name" value="RNaseH-like_sf"/>
</dbReference>
<dbReference type="EMBL" id="JASPKY010001063">
    <property type="protein sequence ID" value="KAK9679213.1"/>
    <property type="molecule type" value="Genomic_DNA"/>
</dbReference>
<name>A0AAW1HS79_POPJA</name>
<evidence type="ECO:0000256" key="2">
    <source>
        <dbReference type="ARBA" id="ARBA00022723"/>
    </source>
</evidence>
<evidence type="ECO:0000256" key="5">
    <source>
        <dbReference type="ARBA" id="ARBA00023242"/>
    </source>
</evidence>
<dbReference type="InterPro" id="IPR052035">
    <property type="entry name" value="ZnF_BED_domain_contain"/>
</dbReference>
<dbReference type="GO" id="GO:0005634">
    <property type="term" value="C:nucleus"/>
    <property type="evidence" value="ECO:0007669"/>
    <property type="project" value="UniProtKB-SubCell"/>
</dbReference>
<proteinExistence type="predicted"/>
<accession>A0AAW1HS79</accession>
<evidence type="ECO:0000256" key="1">
    <source>
        <dbReference type="ARBA" id="ARBA00004123"/>
    </source>
</evidence>
<comment type="subcellular location">
    <subcellularLocation>
        <location evidence="1">Nucleus</location>
    </subcellularLocation>
</comment>
<sequence length="172" mass="19444">MVALKIEKLTEALVKFVVQDNLPFNIMEGKGFLSFMKEVAPLYQVPTRKTIKNNIDRQYEVVSINHFVHDMKLTSATIGIVELTESHTADYIALELGKVLEIWEIHPNDVVAVVTENAANMVKTIHDKFWKNRHIPFFAPTLNLVCETSLTNAEGLNIIIDGSKEALRLVIN</sequence>
<gene>
    <name evidence="6" type="ORF">QE152_g40200</name>
</gene>
<dbReference type="SUPFAM" id="SSF53098">
    <property type="entry name" value="Ribonuclease H-like"/>
    <property type="match status" value="1"/>
</dbReference>
<keyword evidence="5" id="KW-0539">Nucleus</keyword>
<evidence type="ECO:0000313" key="6">
    <source>
        <dbReference type="EMBL" id="KAK9679213.1"/>
    </source>
</evidence>
<keyword evidence="7" id="KW-1185">Reference proteome</keyword>
<keyword evidence="2" id="KW-0479">Metal-binding</keyword>
<protein>
    <submittedName>
        <fullName evidence="6">Uncharacterized protein</fullName>
    </submittedName>
</protein>
<evidence type="ECO:0000256" key="4">
    <source>
        <dbReference type="ARBA" id="ARBA00022833"/>
    </source>
</evidence>
<organism evidence="6 7">
    <name type="scientific">Popillia japonica</name>
    <name type="common">Japanese beetle</name>
    <dbReference type="NCBI Taxonomy" id="7064"/>
    <lineage>
        <taxon>Eukaryota</taxon>
        <taxon>Metazoa</taxon>
        <taxon>Ecdysozoa</taxon>
        <taxon>Arthropoda</taxon>
        <taxon>Hexapoda</taxon>
        <taxon>Insecta</taxon>
        <taxon>Pterygota</taxon>
        <taxon>Neoptera</taxon>
        <taxon>Endopterygota</taxon>
        <taxon>Coleoptera</taxon>
        <taxon>Polyphaga</taxon>
        <taxon>Scarabaeiformia</taxon>
        <taxon>Scarabaeidae</taxon>
        <taxon>Rutelinae</taxon>
        <taxon>Popillia</taxon>
    </lineage>
</organism>
<comment type="caution">
    <text evidence="6">The sequence shown here is derived from an EMBL/GenBank/DDBJ whole genome shotgun (WGS) entry which is preliminary data.</text>
</comment>
<dbReference type="PANTHER" id="PTHR46481">
    <property type="entry name" value="ZINC FINGER BED DOMAIN-CONTAINING PROTEIN 4"/>
    <property type="match status" value="1"/>
</dbReference>
<evidence type="ECO:0000313" key="7">
    <source>
        <dbReference type="Proteomes" id="UP001458880"/>
    </source>
</evidence>
<dbReference type="Gene3D" id="1.10.10.1070">
    <property type="entry name" value="Zinc finger, BED domain-containing"/>
    <property type="match status" value="1"/>
</dbReference>
<keyword evidence="4" id="KW-0862">Zinc</keyword>
<evidence type="ECO:0000256" key="3">
    <source>
        <dbReference type="ARBA" id="ARBA00022771"/>
    </source>
</evidence>
<keyword evidence="3" id="KW-0863">Zinc-finger</keyword>
<dbReference type="PANTHER" id="PTHR46481:SF10">
    <property type="entry name" value="ZINC FINGER BED DOMAIN-CONTAINING PROTEIN 39"/>
    <property type="match status" value="1"/>
</dbReference>